<dbReference type="AlphaFoldDB" id="A0A3S5AX85"/>
<accession>A0A3S5AX85</accession>
<sequence length="162" mass="17649">MLIVNSRRGAVSALGLAPTTLHRLVSHSTFQLSPFPGLGPISRQFDEPVNDTSEFKCCHQVHGFLGLSTPSERLIKLAASQRGKRRRRRRRRRMKRQKIRGVGANRRLPAPFSEESSSGHGSRFHGGLLPLCGSGLSSGPFHDADTPSMVPSRPGTGRTTAS</sequence>
<gene>
    <name evidence="2" type="ORF">PXEA_LOCUS21048</name>
</gene>
<evidence type="ECO:0000256" key="1">
    <source>
        <dbReference type="SAM" id="MobiDB-lite"/>
    </source>
</evidence>
<name>A0A3S5AX85_9PLAT</name>
<dbReference type="EMBL" id="CAAALY010088428">
    <property type="protein sequence ID" value="VEL27608.1"/>
    <property type="molecule type" value="Genomic_DNA"/>
</dbReference>
<reference evidence="2" key="1">
    <citation type="submission" date="2018-11" db="EMBL/GenBank/DDBJ databases">
        <authorList>
            <consortium name="Pathogen Informatics"/>
        </authorList>
    </citation>
    <scope>NUCLEOTIDE SEQUENCE</scope>
</reference>
<feature type="region of interest" description="Disordered" evidence="1">
    <location>
        <begin position="78"/>
        <end position="162"/>
    </location>
</feature>
<evidence type="ECO:0000313" key="3">
    <source>
        <dbReference type="Proteomes" id="UP000784294"/>
    </source>
</evidence>
<keyword evidence="3" id="KW-1185">Reference proteome</keyword>
<comment type="caution">
    <text evidence="2">The sequence shown here is derived from an EMBL/GenBank/DDBJ whole genome shotgun (WGS) entry which is preliminary data.</text>
</comment>
<protein>
    <submittedName>
        <fullName evidence="2">Uncharacterized protein</fullName>
    </submittedName>
</protein>
<feature type="compositionally biased region" description="Low complexity" evidence="1">
    <location>
        <begin position="112"/>
        <end position="140"/>
    </location>
</feature>
<organism evidence="2 3">
    <name type="scientific">Protopolystoma xenopodis</name>
    <dbReference type="NCBI Taxonomy" id="117903"/>
    <lineage>
        <taxon>Eukaryota</taxon>
        <taxon>Metazoa</taxon>
        <taxon>Spiralia</taxon>
        <taxon>Lophotrochozoa</taxon>
        <taxon>Platyhelminthes</taxon>
        <taxon>Monogenea</taxon>
        <taxon>Polyopisthocotylea</taxon>
        <taxon>Polystomatidea</taxon>
        <taxon>Polystomatidae</taxon>
        <taxon>Protopolystoma</taxon>
    </lineage>
</organism>
<dbReference type="Proteomes" id="UP000784294">
    <property type="component" value="Unassembled WGS sequence"/>
</dbReference>
<evidence type="ECO:0000313" key="2">
    <source>
        <dbReference type="EMBL" id="VEL27608.1"/>
    </source>
</evidence>
<proteinExistence type="predicted"/>
<feature type="compositionally biased region" description="Basic residues" evidence="1">
    <location>
        <begin position="82"/>
        <end position="99"/>
    </location>
</feature>